<keyword evidence="4" id="KW-0812">Transmembrane</keyword>
<evidence type="ECO:0000313" key="7">
    <source>
        <dbReference type="Proteomes" id="UP000753908"/>
    </source>
</evidence>
<organism evidence="6 7">
    <name type="scientific">Symplocastrum torsivum CPER-KK1</name>
    <dbReference type="NCBI Taxonomy" id="450513"/>
    <lineage>
        <taxon>Bacteria</taxon>
        <taxon>Bacillati</taxon>
        <taxon>Cyanobacteriota</taxon>
        <taxon>Cyanophyceae</taxon>
        <taxon>Oscillatoriophycideae</taxon>
        <taxon>Oscillatoriales</taxon>
        <taxon>Microcoleaceae</taxon>
        <taxon>Symplocastrum</taxon>
    </lineage>
</organism>
<evidence type="ECO:0000313" key="6">
    <source>
        <dbReference type="EMBL" id="MBW4546123.1"/>
    </source>
</evidence>
<dbReference type="InterPro" id="IPR028081">
    <property type="entry name" value="Leu-bd"/>
</dbReference>
<dbReference type="AlphaFoldDB" id="A0A951PML9"/>
<keyword evidence="4" id="KW-0472">Membrane</keyword>
<dbReference type="PANTHER" id="PTHR30483:SF6">
    <property type="entry name" value="PERIPLASMIC BINDING PROTEIN OF ABC TRANSPORTER FOR NATURAL AMINO ACIDS"/>
    <property type="match status" value="1"/>
</dbReference>
<dbReference type="Pfam" id="PF13458">
    <property type="entry name" value="Peripla_BP_6"/>
    <property type="match status" value="1"/>
</dbReference>
<evidence type="ECO:0000256" key="4">
    <source>
        <dbReference type="SAM" id="Phobius"/>
    </source>
</evidence>
<dbReference type="Gene3D" id="3.40.50.2300">
    <property type="match status" value="2"/>
</dbReference>
<keyword evidence="2" id="KW-0732">Signal</keyword>
<dbReference type="EMBL" id="JAHHIF010000021">
    <property type="protein sequence ID" value="MBW4546123.1"/>
    <property type="molecule type" value="Genomic_DNA"/>
</dbReference>
<keyword evidence="4" id="KW-1133">Transmembrane helix</keyword>
<feature type="transmembrane region" description="Helical" evidence="4">
    <location>
        <begin position="9"/>
        <end position="28"/>
    </location>
</feature>
<dbReference type="InterPro" id="IPR028082">
    <property type="entry name" value="Peripla_BP_I"/>
</dbReference>
<gene>
    <name evidence="6" type="ORF">KME25_16990</name>
</gene>
<evidence type="ECO:0000256" key="3">
    <source>
        <dbReference type="SAM" id="MobiDB-lite"/>
    </source>
</evidence>
<name>A0A951PML9_9CYAN</name>
<reference evidence="6" key="2">
    <citation type="journal article" date="2022" name="Microbiol. Resour. Announc.">
        <title>Metagenome Sequencing to Explore Phylogenomics of Terrestrial Cyanobacteria.</title>
        <authorList>
            <person name="Ward R.D."/>
            <person name="Stajich J.E."/>
            <person name="Johansen J.R."/>
            <person name="Huntemann M."/>
            <person name="Clum A."/>
            <person name="Foster B."/>
            <person name="Foster B."/>
            <person name="Roux S."/>
            <person name="Palaniappan K."/>
            <person name="Varghese N."/>
            <person name="Mukherjee S."/>
            <person name="Reddy T.B.K."/>
            <person name="Daum C."/>
            <person name="Copeland A."/>
            <person name="Chen I.A."/>
            <person name="Ivanova N.N."/>
            <person name="Kyrpides N.C."/>
            <person name="Shapiro N."/>
            <person name="Eloe-Fadrosh E.A."/>
            <person name="Pietrasiak N."/>
        </authorList>
    </citation>
    <scope>NUCLEOTIDE SEQUENCE</scope>
    <source>
        <strain evidence="6">CPER-KK1</strain>
    </source>
</reference>
<proteinExistence type="inferred from homology"/>
<accession>A0A951PML9</accession>
<feature type="region of interest" description="Disordered" evidence="3">
    <location>
        <begin position="39"/>
        <end position="58"/>
    </location>
</feature>
<dbReference type="Proteomes" id="UP000753908">
    <property type="component" value="Unassembled WGS sequence"/>
</dbReference>
<feature type="domain" description="Leucine-binding protein" evidence="5">
    <location>
        <begin position="123"/>
        <end position="445"/>
    </location>
</feature>
<dbReference type="InterPro" id="IPR051010">
    <property type="entry name" value="BCAA_transport"/>
</dbReference>
<reference evidence="6" key="1">
    <citation type="submission" date="2021-05" db="EMBL/GenBank/DDBJ databases">
        <authorList>
            <person name="Pietrasiak N."/>
            <person name="Ward R."/>
            <person name="Stajich J.E."/>
            <person name="Kurbessoian T."/>
        </authorList>
    </citation>
    <scope>NUCLEOTIDE SEQUENCE</scope>
    <source>
        <strain evidence="6">CPER-KK1</strain>
    </source>
</reference>
<evidence type="ECO:0000256" key="1">
    <source>
        <dbReference type="ARBA" id="ARBA00010062"/>
    </source>
</evidence>
<evidence type="ECO:0000259" key="5">
    <source>
        <dbReference type="Pfam" id="PF13458"/>
    </source>
</evidence>
<comment type="similarity">
    <text evidence="1">Belongs to the leucine-binding protein family.</text>
</comment>
<dbReference type="PANTHER" id="PTHR30483">
    <property type="entry name" value="LEUCINE-SPECIFIC-BINDING PROTEIN"/>
    <property type="match status" value="1"/>
</dbReference>
<comment type="caution">
    <text evidence="6">The sequence shown here is derived from an EMBL/GenBank/DDBJ whole genome shotgun (WGS) entry which is preliminary data.</text>
</comment>
<sequence>MSQKNETKVLILSLLVTAALLGIGFWWFTRQTGVNLDSFSGSKSGQPGLDTTSGSPESRISLGDKILVTADTNPRKQAGVQAFAKGDFATATTEFQASLQSNRNDPEALIYLNNAKIGQGKGIKIVVSVPIGGNLNVAKEILRGVAQAQDEVNKSGGINGVLLQVEIANDDNASLVAKQLADNFVKDPSILAVIGHNSSDVSLAAAPEYQKGKLVMISPTSDARNLSGFGNYIFRTIPTNRSQAERLSNYATKTLGKTNIVVCLDSQSQSSQSWKEDFIAAIAANGGKVTPIECDLSAPTFNASAVMSQAISQGADGLLLLPSIERLNQAIDVAQVNQRRLALFGSSTLYTIQTLQQGQAAVNGMVLSVAWHPQAIPGNPFAGNAVKLWGGEVNWRSATAYDAAQAIITGLRQTSTREGLQQALSSPAFSANGATGTVQFSSGDRNSTAILVQIQPGESPSGFSFVPLKP</sequence>
<dbReference type="SUPFAM" id="SSF53822">
    <property type="entry name" value="Periplasmic binding protein-like I"/>
    <property type="match status" value="1"/>
</dbReference>
<protein>
    <submittedName>
        <fullName evidence="6">ABC transporter substrate-binding protein</fullName>
    </submittedName>
</protein>
<evidence type="ECO:0000256" key="2">
    <source>
        <dbReference type="ARBA" id="ARBA00022729"/>
    </source>
</evidence>
<dbReference type="CDD" id="cd06268">
    <property type="entry name" value="PBP1_ABC_transporter_LIVBP-like"/>
    <property type="match status" value="1"/>
</dbReference>